<evidence type="ECO:0000313" key="1">
    <source>
        <dbReference type="EMBL" id="AXR06229.1"/>
    </source>
</evidence>
<evidence type="ECO:0000313" key="2">
    <source>
        <dbReference type="Proteomes" id="UP000262073"/>
    </source>
</evidence>
<dbReference type="OrthoDB" id="1374948at2"/>
<dbReference type="EMBL" id="CP031769">
    <property type="protein sequence ID" value="AXR06229.1"/>
    <property type="molecule type" value="Genomic_DNA"/>
</dbReference>
<proteinExistence type="predicted"/>
<dbReference type="RefSeq" id="WP_117316242.1">
    <property type="nucleotide sequence ID" value="NZ_CP031769.1"/>
</dbReference>
<name>A0A346NL22_9ALTE</name>
<sequence>MDSEFYLTSRNQEKSLPLNDEQFRELKRSRKRLSLIYAIVHKFRLVKCNFALIEKQMAQLGVLYASHRDVARIEELKPQLNAAINNYILSARIFTSQLKRHVQGCLPLERDLIRELSDAMDEEYQRSFAYRFVDALYDYVTYYGLSCHAFQSRSTLIEENGEQVRRYDFHAYVERDFIGGPADFRASILAETPERVDIRALLTEFNTSLSRLHDMAINMTKEVFDQSHDTISEFVNVFIGQFGAQYANVFVVHKTRAFGDKVYDRFPISMYVNNHNLSDDLMCGEQ</sequence>
<gene>
    <name evidence="1" type="ORF">D0Y50_07530</name>
</gene>
<dbReference type="Proteomes" id="UP000262073">
    <property type="component" value="Chromosome"/>
</dbReference>
<dbReference type="AlphaFoldDB" id="A0A346NL22"/>
<reference evidence="1 2" key="1">
    <citation type="submission" date="2018-08" db="EMBL/GenBank/DDBJ databases">
        <title>Salinimonas sediminis sp. nov., a piezophilic bacterium isolated from a deep-sea sediment sample from the New Britain Trench.</title>
        <authorList>
            <person name="Cao J."/>
        </authorList>
    </citation>
    <scope>NUCLEOTIDE SEQUENCE [LARGE SCALE GENOMIC DNA]</scope>
    <source>
        <strain evidence="1 2">N102</strain>
    </source>
</reference>
<organism evidence="1 2">
    <name type="scientific">Salinimonas sediminis</name>
    <dbReference type="NCBI Taxonomy" id="2303538"/>
    <lineage>
        <taxon>Bacteria</taxon>
        <taxon>Pseudomonadati</taxon>
        <taxon>Pseudomonadota</taxon>
        <taxon>Gammaproteobacteria</taxon>
        <taxon>Alteromonadales</taxon>
        <taxon>Alteromonadaceae</taxon>
        <taxon>Alteromonas/Salinimonas group</taxon>
        <taxon>Salinimonas</taxon>
    </lineage>
</organism>
<dbReference type="KEGG" id="salm:D0Y50_07530"/>
<protein>
    <submittedName>
        <fullName evidence="1">Uncharacterized protein</fullName>
    </submittedName>
</protein>
<keyword evidence="2" id="KW-1185">Reference proteome</keyword>
<accession>A0A346NL22</accession>